<dbReference type="SUPFAM" id="SSF52540">
    <property type="entry name" value="P-loop containing nucleoside triphosphate hydrolases"/>
    <property type="match status" value="1"/>
</dbReference>
<dbReference type="Pfam" id="PF07728">
    <property type="entry name" value="AAA_5"/>
    <property type="match status" value="1"/>
</dbReference>
<dbReference type="GO" id="GO:0016887">
    <property type="term" value="F:ATP hydrolysis activity"/>
    <property type="evidence" value="ECO:0007669"/>
    <property type="project" value="InterPro"/>
</dbReference>
<name>A0A2T4JCJ4_FUSBL</name>
<dbReference type="AlphaFoldDB" id="A0A2T4JCJ4"/>
<dbReference type="RefSeq" id="WP_107672224.1">
    <property type="nucleotide sequence ID" value="NZ_PZKE01000003.1"/>
</dbReference>
<comment type="caution">
    <text evidence="6">The sequence shown here is derived from an EMBL/GenBank/DDBJ whole genome shotgun (WGS) entry which is preliminary data.</text>
</comment>
<dbReference type="InterPro" id="IPR050764">
    <property type="entry name" value="CbbQ/NirQ/NorQ/GpvN"/>
</dbReference>
<protein>
    <submittedName>
        <fullName evidence="6">AAA family ATPase</fullName>
    </submittedName>
</protein>
<evidence type="ECO:0000256" key="3">
    <source>
        <dbReference type="ARBA" id="ARBA00022840"/>
    </source>
</evidence>
<dbReference type="InterPro" id="IPR027417">
    <property type="entry name" value="P-loop_NTPase"/>
</dbReference>
<dbReference type="InterPro" id="IPR013615">
    <property type="entry name" value="CbbQ_C"/>
</dbReference>
<dbReference type="PANTHER" id="PTHR42759">
    <property type="entry name" value="MOXR FAMILY PROTEIN"/>
    <property type="match status" value="1"/>
</dbReference>
<dbReference type="PANTHER" id="PTHR42759:SF7">
    <property type="entry name" value="DENITRIFICATION REGULATORY PROTEIN NIRQ"/>
    <property type="match status" value="1"/>
</dbReference>
<proteinExistence type="inferred from homology"/>
<sequence>MDQITAPFRIAADPWYRPVADEVALYEAAYAAKMPVMLKGPTGCGKTRFVEHMAWRLGKPLVTVSCNEDMTASDLVGRFLLDAEGTRWQDGPLTFAARHGAICYLDEVVEARQDTTVVIHPLTDNRRVLPLEKKGELLRAHPDFHLVISYNPGYQSLMKDLKQSTKQRFGALDFTYPDHAVEVEIVAHETGIDRGLADKLVSIAERARNLKGHGLDEGISTRMLVHAGGLIAQGVAPVPACRMALVRPITDDPDMRDALDAAVTTFF</sequence>
<evidence type="ECO:0000256" key="1">
    <source>
        <dbReference type="ARBA" id="ARBA00009417"/>
    </source>
</evidence>
<dbReference type="Pfam" id="PF08406">
    <property type="entry name" value="CbbQ_C"/>
    <property type="match status" value="1"/>
</dbReference>
<dbReference type="InterPro" id="IPR011704">
    <property type="entry name" value="ATPase_dyneun-rel_AAA"/>
</dbReference>
<feature type="domain" description="ATPase dynein-related AAA" evidence="4">
    <location>
        <begin position="35"/>
        <end position="169"/>
    </location>
</feature>
<evidence type="ECO:0000259" key="5">
    <source>
        <dbReference type="Pfam" id="PF08406"/>
    </source>
</evidence>
<keyword evidence="3" id="KW-0067">ATP-binding</keyword>
<dbReference type="Gene3D" id="3.40.50.300">
    <property type="entry name" value="P-loop containing nucleotide triphosphate hydrolases"/>
    <property type="match status" value="1"/>
</dbReference>
<dbReference type="EMBL" id="PZKE01000003">
    <property type="protein sequence ID" value="PTE15547.1"/>
    <property type="molecule type" value="Genomic_DNA"/>
</dbReference>
<reference evidence="6 7" key="1">
    <citation type="submission" date="2018-03" db="EMBL/GenBank/DDBJ databases">
        <title>Rhodobacter blasticus.</title>
        <authorList>
            <person name="Meyer T.E."/>
            <person name="Miller S."/>
            <person name="Lodha T."/>
            <person name="Gandham S."/>
            <person name="Chintalapati S."/>
            <person name="Chintalapati V.R."/>
        </authorList>
    </citation>
    <scope>NUCLEOTIDE SEQUENCE [LARGE SCALE GENOMIC DNA]</scope>
    <source>
        <strain evidence="6 7">DSM 2131</strain>
    </source>
</reference>
<gene>
    <name evidence="6" type="ORF">C5F44_04000</name>
</gene>
<evidence type="ECO:0000259" key="4">
    <source>
        <dbReference type="Pfam" id="PF07728"/>
    </source>
</evidence>
<organism evidence="6 7">
    <name type="scientific">Fuscovulum blasticum DSM 2131</name>
    <dbReference type="NCBI Taxonomy" id="1188250"/>
    <lineage>
        <taxon>Bacteria</taxon>
        <taxon>Pseudomonadati</taxon>
        <taxon>Pseudomonadota</taxon>
        <taxon>Alphaproteobacteria</taxon>
        <taxon>Rhodobacterales</taxon>
        <taxon>Paracoccaceae</taxon>
        <taxon>Pseudogemmobacter</taxon>
    </lineage>
</organism>
<keyword evidence="7" id="KW-1185">Reference proteome</keyword>
<dbReference type="GO" id="GO:0005524">
    <property type="term" value="F:ATP binding"/>
    <property type="evidence" value="ECO:0007669"/>
    <property type="project" value="UniProtKB-KW"/>
</dbReference>
<evidence type="ECO:0000313" key="7">
    <source>
        <dbReference type="Proteomes" id="UP000241362"/>
    </source>
</evidence>
<accession>A0A2T4JCJ4</accession>
<evidence type="ECO:0000256" key="2">
    <source>
        <dbReference type="ARBA" id="ARBA00022741"/>
    </source>
</evidence>
<dbReference type="Proteomes" id="UP000241362">
    <property type="component" value="Unassembled WGS sequence"/>
</dbReference>
<feature type="domain" description="CbbQ/NirQ/NorQ C-terminal" evidence="5">
    <location>
        <begin position="182"/>
        <end position="265"/>
    </location>
</feature>
<comment type="similarity">
    <text evidence="1">Belongs to the CbbQ/NirQ/NorQ/GpvN family.</text>
</comment>
<evidence type="ECO:0000313" key="6">
    <source>
        <dbReference type="EMBL" id="PTE15547.1"/>
    </source>
</evidence>
<keyword evidence="2" id="KW-0547">Nucleotide-binding</keyword>